<keyword evidence="3" id="KW-1185">Reference proteome</keyword>
<feature type="region of interest" description="Disordered" evidence="1">
    <location>
        <begin position="60"/>
        <end position="101"/>
    </location>
</feature>
<dbReference type="EMBL" id="JBJKFK010008156">
    <property type="protein sequence ID" value="KAL3307154.1"/>
    <property type="molecule type" value="Genomic_DNA"/>
</dbReference>
<reference evidence="2 3" key="1">
    <citation type="submission" date="2024-11" db="EMBL/GenBank/DDBJ databases">
        <title>Adaptive evolution of stress response genes in parasites aligns with host niche diversity.</title>
        <authorList>
            <person name="Hahn C."/>
            <person name="Resl P."/>
        </authorList>
    </citation>
    <scope>NUCLEOTIDE SEQUENCE [LARGE SCALE GENOMIC DNA]</scope>
    <source>
        <strain evidence="2">EGGRZ-B1_66</strain>
        <tissue evidence="2">Body</tissue>
    </source>
</reference>
<evidence type="ECO:0000256" key="1">
    <source>
        <dbReference type="SAM" id="MobiDB-lite"/>
    </source>
</evidence>
<protein>
    <submittedName>
        <fullName evidence="2">Uncharacterized protein</fullName>
    </submittedName>
</protein>
<dbReference type="Proteomes" id="UP001626550">
    <property type="component" value="Unassembled WGS sequence"/>
</dbReference>
<organism evidence="2 3">
    <name type="scientific">Cichlidogyrus casuarinus</name>
    <dbReference type="NCBI Taxonomy" id="1844966"/>
    <lineage>
        <taxon>Eukaryota</taxon>
        <taxon>Metazoa</taxon>
        <taxon>Spiralia</taxon>
        <taxon>Lophotrochozoa</taxon>
        <taxon>Platyhelminthes</taxon>
        <taxon>Monogenea</taxon>
        <taxon>Monopisthocotylea</taxon>
        <taxon>Dactylogyridea</taxon>
        <taxon>Ancyrocephalidae</taxon>
        <taxon>Cichlidogyrus</taxon>
    </lineage>
</organism>
<name>A0ABD2PII3_9PLAT</name>
<evidence type="ECO:0000313" key="3">
    <source>
        <dbReference type="Proteomes" id="UP001626550"/>
    </source>
</evidence>
<dbReference type="AlphaFoldDB" id="A0ABD2PII3"/>
<proteinExistence type="predicted"/>
<sequence>MDEKSWSDCTCAEGQKISCGEDYIFLEDQATIRRMRIGSQTLDHHEERTSSRQKCYRITNKPTSKQPIPRNIDTLPRTRAGTRHGNLLLFDAPPDAPSSIE</sequence>
<gene>
    <name evidence="2" type="ORF">Ciccas_014339</name>
</gene>
<comment type="caution">
    <text evidence="2">The sequence shown here is derived from an EMBL/GenBank/DDBJ whole genome shotgun (WGS) entry which is preliminary data.</text>
</comment>
<evidence type="ECO:0000313" key="2">
    <source>
        <dbReference type="EMBL" id="KAL3307154.1"/>
    </source>
</evidence>
<accession>A0ABD2PII3</accession>